<evidence type="ECO:0000313" key="3">
    <source>
        <dbReference type="Proteomes" id="UP000594262"/>
    </source>
</evidence>
<protein>
    <submittedName>
        <fullName evidence="2">Uncharacterized protein</fullName>
    </submittedName>
</protein>
<accession>A0A7M6DRY4</accession>
<evidence type="ECO:0000256" key="1">
    <source>
        <dbReference type="SAM" id="MobiDB-lite"/>
    </source>
</evidence>
<proteinExistence type="predicted"/>
<sequence>MLKMDGFKSYGCFSFVISKFGKLLSRSKHEKRDGNRSNKRIKIVEPKLPTSNTGKPKTLQSSKVTAPASRTRQENSRKVSTTSSRGTSPPPKNQRRKISSSYTRKLSDAIDLDDTSRGNRYIATTKASTTVDKTSKDSNVNRQRWKRGMDLINEKKHEIGTTK</sequence>
<keyword evidence="3" id="KW-1185">Reference proteome</keyword>
<name>A0A7M6DRY4_9CNID</name>
<dbReference type="EnsemblMetazoa" id="CLYHEMT025595.1">
    <property type="protein sequence ID" value="CLYHEMP025595.1"/>
    <property type="gene ID" value="CLYHEMG025595"/>
</dbReference>
<reference evidence="2" key="1">
    <citation type="submission" date="2021-01" db="UniProtKB">
        <authorList>
            <consortium name="EnsemblMetazoa"/>
        </authorList>
    </citation>
    <scope>IDENTIFICATION</scope>
</reference>
<feature type="compositionally biased region" description="Polar residues" evidence="1">
    <location>
        <begin position="49"/>
        <end position="70"/>
    </location>
</feature>
<dbReference type="Proteomes" id="UP000594262">
    <property type="component" value="Unplaced"/>
</dbReference>
<dbReference type="AlphaFoldDB" id="A0A7M6DRY4"/>
<feature type="region of interest" description="Disordered" evidence="1">
    <location>
        <begin position="24"/>
        <end position="117"/>
    </location>
</feature>
<organism evidence="2 3">
    <name type="scientific">Clytia hemisphaerica</name>
    <dbReference type="NCBI Taxonomy" id="252671"/>
    <lineage>
        <taxon>Eukaryota</taxon>
        <taxon>Metazoa</taxon>
        <taxon>Cnidaria</taxon>
        <taxon>Hydrozoa</taxon>
        <taxon>Hydroidolina</taxon>
        <taxon>Leptothecata</taxon>
        <taxon>Obeliida</taxon>
        <taxon>Clytiidae</taxon>
        <taxon>Clytia</taxon>
    </lineage>
</organism>
<evidence type="ECO:0000313" key="2">
    <source>
        <dbReference type="EnsemblMetazoa" id="CLYHEMP025595.1"/>
    </source>
</evidence>